<dbReference type="STRING" id="399736.SAMN04489720_0345"/>
<keyword evidence="1" id="KW-0812">Transmembrane</keyword>
<keyword evidence="3" id="KW-1185">Reference proteome</keyword>
<proteinExistence type="predicted"/>
<dbReference type="Proteomes" id="UP000198822">
    <property type="component" value="Chromosome I"/>
</dbReference>
<feature type="transmembrane region" description="Helical" evidence="1">
    <location>
        <begin position="6"/>
        <end position="24"/>
    </location>
</feature>
<protein>
    <submittedName>
        <fullName evidence="2">K+-transporting ATPase, KdpF subunit</fullName>
    </submittedName>
</protein>
<organism evidence="2 3">
    <name type="scientific">Agrococcus jejuensis</name>
    <dbReference type="NCBI Taxonomy" id="399736"/>
    <lineage>
        <taxon>Bacteria</taxon>
        <taxon>Bacillati</taxon>
        <taxon>Actinomycetota</taxon>
        <taxon>Actinomycetes</taxon>
        <taxon>Micrococcales</taxon>
        <taxon>Microbacteriaceae</taxon>
        <taxon>Agrococcus</taxon>
    </lineage>
</organism>
<keyword evidence="1" id="KW-1133">Transmembrane helix</keyword>
<dbReference type="RefSeq" id="WP_092501888.1">
    <property type="nucleotide sequence ID" value="NZ_LT629695.1"/>
</dbReference>
<evidence type="ECO:0000256" key="1">
    <source>
        <dbReference type="SAM" id="Phobius"/>
    </source>
</evidence>
<dbReference type="EMBL" id="LT629695">
    <property type="protein sequence ID" value="SDH19175.1"/>
    <property type="molecule type" value="Genomic_DNA"/>
</dbReference>
<dbReference type="AlphaFoldDB" id="A0A1G8ADU0"/>
<sequence length="29" mass="3047">MIVLEILGVVLGVAAIGLLVAALLRPERF</sequence>
<evidence type="ECO:0000313" key="2">
    <source>
        <dbReference type="EMBL" id="SDH19175.1"/>
    </source>
</evidence>
<accession>A0A1G8ADU0</accession>
<keyword evidence="1" id="KW-0472">Membrane</keyword>
<gene>
    <name evidence="2" type="ORF">SAMN04489720_0345</name>
</gene>
<reference evidence="3" key="1">
    <citation type="submission" date="2016-10" db="EMBL/GenBank/DDBJ databases">
        <authorList>
            <person name="Varghese N."/>
            <person name="Submissions S."/>
        </authorList>
    </citation>
    <scope>NUCLEOTIDE SEQUENCE [LARGE SCALE GENOMIC DNA]</scope>
    <source>
        <strain evidence="3">DSM 22002</strain>
    </source>
</reference>
<name>A0A1G8ADU0_9MICO</name>
<evidence type="ECO:0000313" key="3">
    <source>
        <dbReference type="Proteomes" id="UP000198822"/>
    </source>
</evidence>